<feature type="transmembrane region" description="Helical" evidence="1">
    <location>
        <begin position="141"/>
        <end position="162"/>
    </location>
</feature>
<proteinExistence type="predicted"/>
<dbReference type="Pfam" id="PF04087">
    <property type="entry name" value="DUF389"/>
    <property type="match status" value="1"/>
</dbReference>
<name>A0A2T0GUN3_ACTMO</name>
<keyword evidence="1" id="KW-0472">Membrane</keyword>
<evidence type="ECO:0000256" key="1">
    <source>
        <dbReference type="SAM" id="Phobius"/>
    </source>
</evidence>
<feature type="transmembrane region" description="Helical" evidence="1">
    <location>
        <begin position="117"/>
        <end position="135"/>
    </location>
</feature>
<dbReference type="RefSeq" id="WP_106114370.1">
    <property type="nucleotide sequence ID" value="NZ_PVSR01000025.1"/>
</dbReference>
<feature type="transmembrane region" description="Helical" evidence="1">
    <location>
        <begin position="275"/>
        <end position="296"/>
    </location>
</feature>
<protein>
    <submittedName>
        <fullName evidence="2">DUF389 domain-containing protein</fullName>
    </submittedName>
</protein>
<feature type="transmembrane region" description="Helical" evidence="1">
    <location>
        <begin position="174"/>
        <end position="197"/>
    </location>
</feature>
<sequence length="306" mass="31246">MLHLRVVCSAHHTDAVLALLRADLGIAHLVVTREVAVQPPGDVVEAAVARESAEHVLDQLTDLGVARTGEISLTGIDTLESETAEAVERAAPGDAADAVIWEELVTTTGEESRLNGVFLAFLVLSCLLAAVGVLADSAITLVGAMVVSPDFGPLAALAVAAVGKRRSLAGSAGLALGVGYPVAILVTVLGAALARLVGLFDPTELDHLGRAAFVYHVGPYSVIISLLAGAAGMLALTSDKSGALIGVFISVTTVPAAGFAALAAVAGHWTQCGEAFLQLAVNLSGITLAAVLTLFLRREHVLPRAH</sequence>
<feature type="transmembrane region" description="Helical" evidence="1">
    <location>
        <begin position="217"/>
        <end position="236"/>
    </location>
</feature>
<dbReference type="Proteomes" id="UP000239352">
    <property type="component" value="Unassembled WGS sequence"/>
</dbReference>
<keyword evidence="1" id="KW-1133">Transmembrane helix</keyword>
<dbReference type="EMBL" id="PVSR01000025">
    <property type="protein sequence ID" value="PRW62811.1"/>
    <property type="molecule type" value="Genomic_DNA"/>
</dbReference>
<evidence type="ECO:0000313" key="2">
    <source>
        <dbReference type="EMBL" id="PRW62811.1"/>
    </source>
</evidence>
<organism evidence="2 3">
    <name type="scientific">Actinopolyspora mortivallis</name>
    <dbReference type="NCBI Taxonomy" id="33906"/>
    <lineage>
        <taxon>Bacteria</taxon>
        <taxon>Bacillati</taxon>
        <taxon>Actinomycetota</taxon>
        <taxon>Actinomycetes</taxon>
        <taxon>Actinopolysporales</taxon>
        <taxon>Actinopolysporaceae</taxon>
        <taxon>Actinopolyspora</taxon>
    </lineage>
</organism>
<dbReference type="InterPro" id="IPR005240">
    <property type="entry name" value="DUF389"/>
</dbReference>
<keyword evidence="3" id="KW-1185">Reference proteome</keyword>
<evidence type="ECO:0000313" key="3">
    <source>
        <dbReference type="Proteomes" id="UP000239352"/>
    </source>
</evidence>
<dbReference type="STRING" id="1050202.GCA_000384035_03744"/>
<dbReference type="PANTHER" id="PTHR20992">
    <property type="entry name" value="AT15442P-RELATED"/>
    <property type="match status" value="1"/>
</dbReference>
<keyword evidence="1" id="KW-0812">Transmembrane</keyword>
<accession>A0A2T0GUN3</accession>
<comment type="caution">
    <text evidence="2">The sequence shown here is derived from an EMBL/GenBank/DDBJ whole genome shotgun (WGS) entry which is preliminary data.</text>
</comment>
<dbReference type="PANTHER" id="PTHR20992:SF9">
    <property type="entry name" value="AT15442P-RELATED"/>
    <property type="match status" value="1"/>
</dbReference>
<feature type="transmembrane region" description="Helical" evidence="1">
    <location>
        <begin position="243"/>
        <end position="269"/>
    </location>
</feature>
<reference evidence="2 3" key="1">
    <citation type="submission" date="2018-03" db="EMBL/GenBank/DDBJ databases">
        <title>Actinopolyspora mortivallis from Sahara, screening for active biomolecules.</title>
        <authorList>
            <person name="Selama O."/>
            <person name="Wellington E.M.H."/>
            <person name="Hacene H."/>
        </authorList>
    </citation>
    <scope>NUCLEOTIDE SEQUENCE [LARGE SCALE GENOMIC DNA]</scope>
    <source>
        <strain evidence="2 3">M5A</strain>
    </source>
</reference>
<gene>
    <name evidence="2" type="ORF">CEP50_13625</name>
</gene>
<dbReference type="AlphaFoldDB" id="A0A2T0GUN3"/>
<dbReference type="InParanoid" id="A0A2T0GUN3"/>